<dbReference type="EMBL" id="VFOP01000001">
    <property type="protein sequence ID" value="TQL50266.1"/>
    <property type="molecule type" value="Genomic_DNA"/>
</dbReference>
<dbReference type="Proteomes" id="UP000319516">
    <property type="component" value="Unassembled WGS sequence"/>
</dbReference>
<name>A0A542YQ97_9MICO</name>
<keyword evidence="3" id="KW-1185">Reference proteome</keyword>
<protein>
    <submittedName>
        <fullName evidence="2">Uncharacterized protein DUF4350</fullName>
    </submittedName>
</protein>
<sequence length="389" mass="41020">MTGARTRRLALWVGVLLVVAVASAVLAGMRGSNQLPLDPENPEDGGMAALARVLEQQGVEVTIARGLPALERQDTGPGTTVLVSGTSLLGTQAGDTLMARTRDADTLLVLNPSQNVGDLLDLPVRVTERGLSSPAGAGCEDTATNWREGDRLARGDVLVDVTGDRELARACFPPSPGYNAGGAMSGYVVQLAGDTDRPLVVLAGIGSALTNEHIETEAHAAIGLRLLGASERLVWYVPAPGDAGEDATAQSLIDVLPDLVVPSTVLLLVALATTMVWRGRRLGRVVTEPLPAVVRSVETTQSRSRMYQRAGDRQRALASLQLAARRRIAVRLGLPATSDPGTVVQQTALATGRHTDELRRVLADPTAPDDETLVRIAREVRSIEEGMIG</sequence>
<feature type="domain" description="DUF4350" evidence="1">
    <location>
        <begin position="39"/>
        <end position="227"/>
    </location>
</feature>
<dbReference type="AlphaFoldDB" id="A0A542YQ97"/>
<reference evidence="2 3" key="1">
    <citation type="submission" date="2019-06" db="EMBL/GenBank/DDBJ databases">
        <title>Sequencing the genomes of 1000 actinobacteria strains.</title>
        <authorList>
            <person name="Klenk H.-P."/>
        </authorList>
    </citation>
    <scope>NUCLEOTIDE SEQUENCE [LARGE SCALE GENOMIC DNA]</scope>
    <source>
        <strain evidence="2 3">DSM 12335</strain>
    </source>
</reference>
<dbReference type="Pfam" id="PF14258">
    <property type="entry name" value="DUF4350"/>
    <property type="match status" value="1"/>
</dbReference>
<gene>
    <name evidence="2" type="ORF">FB467_1370</name>
</gene>
<evidence type="ECO:0000313" key="3">
    <source>
        <dbReference type="Proteomes" id="UP000319516"/>
    </source>
</evidence>
<accession>A0A542YQ97</accession>
<dbReference type="RefSeq" id="WP_141784418.1">
    <property type="nucleotide sequence ID" value="NZ_BAAAIK010000004.1"/>
</dbReference>
<organism evidence="2 3">
    <name type="scientific">Ornithinicoccus hortensis</name>
    <dbReference type="NCBI Taxonomy" id="82346"/>
    <lineage>
        <taxon>Bacteria</taxon>
        <taxon>Bacillati</taxon>
        <taxon>Actinomycetota</taxon>
        <taxon>Actinomycetes</taxon>
        <taxon>Micrococcales</taxon>
        <taxon>Intrasporangiaceae</taxon>
        <taxon>Ornithinicoccus</taxon>
    </lineage>
</organism>
<proteinExistence type="predicted"/>
<dbReference type="InterPro" id="IPR025646">
    <property type="entry name" value="DUF4350"/>
</dbReference>
<comment type="caution">
    <text evidence="2">The sequence shown here is derived from an EMBL/GenBank/DDBJ whole genome shotgun (WGS) entry which is preliminary data.</text>
</comment>
<evidence type="ECO:0000313" key="2">
    <source>
        <dbReference type="EMBL" id="TQL50266.1"/>
    </source>
</evidence>
<evidence type="ECO:0000259" key="1">
    <source>
        <dbReference type="Pfam" id="PF14258"/>
    </source>
</evidence>
<dbReference type="OrthoDB" id="5241668at2"/>